<protein>
    <submittedName>
        <fullName evidence="1">Phosphotransferase system HPr-like phosphotransfer protein</fullName>
    </submittedName>
</protein>
<name>A0ABU1IH29_9BACL</name>
<accession>A0ABU1IH29</accession>
<evidence type="ECO:0000313" key="1">
    <source>
        <dbReference type="EMBL" id="MDR6224087.1"/>
    </source>
</evidence>
<proteinExistence type="predicted"/>
<organism evidence="1 2">
    <name type="scientific">Desmospora profundinema</name>
    <dbReference type="NCBI Taxonomy" id="1571184"/>
    <lineage>
        <taxon>Bacteria</taxon>
        <taxon>Bacillati</taxon>
        <taxon>Bacillota</taxon>
        <taxon>Bacilli</taxon>
        <taxon>Bacillales</taxon>
        <taxon>Thermoactinomycetaceae</taxon>
        <taxon>Desmospora</taxon>
    </lineage>
</organism>
<dbReference type="InterPro" id="IPR035895">
    <property type="entry name" value="HPr-like_sf"/>
</dbReference>
<sequence length="111" mass="12882">MRQTQSMTLLQCLTFDQIIQISRETDSFQGERIYFNQGKITVNAKSFLSVSWLFMKLRPGDSFSLVIEGPLAKQTLDQVITQLLPFVYPLDRKKSHPLEMDELDTHENWGT</sequence>
<dbReference type="Gene3D" id="3.30.1340.10">
    <property type="entry name" value="HPr-like"/>
    <property type="match status" value="1"/>
</dbReference>
<gene>
    <name evidence="1" type="ORF">JOE21_000075</name>
</gene>
<dbReference type="EMBL" id="JAVDQG010000001">
    <property type="protein sequence ID" value="MDR6224087.1"/>
    <property type="molecule type" value="Genomic_DNA"/>
</dbReference>
<dbReference type="RefSeq" id="WP_309860870.1">
    <property type="nucleotide sequence ID" value="NZ_JAVDQG010000001.1"/>
</dbReference>
<comment type="caution">
    <text evidence="1">The sequence shown here is derived from an EMBL/GenBank/DDBJ whole genome shotgun (WGS) entry which is preliminary data.</text>
</comment>
<dbReference type="Proteomes" id="UP001185012">
    <property type="component" value="Unassembled WGS sequence"/>
</dbReference>
<evidence type="ECO:0000313" key="2">
    <source>
        <dbReference type="Proteomes" id="UP001185012"/>
    </source>
</evidence>
<keyword evidence="2" id="KW-1185">Reference proteome</keyword>
<reference evidence="1 2" key="1">
    <citation type="submission" date="2023-07" db="EMBL/GenBank/DDBJ databases">
        <title>Genomic Encyclopedia of Type Strains, Phase IV (KMG-IV): sequencing the most valuable type-strain genomes for metagenomic binning, comparative biology and taxonomic classification.</title>
        <authorList>
            <person name="Goeker M."/>
        </authorList>
    </citation>
    <scope>NUCLEOTIDE SEQUENCE [LARGE SCALE GENOMIC DNA]</scope>
    <source>
        <strain evidence="1 2">DSM 45903</strain>
    </source>
</reference>